<proteinExistence type="predicted"/>
<dbReference type="PROSITE" id="PS51257">
    <property type="entry name" value="PROKAR_LIPOPROTEIN"/>
    <property type="match status" value="1"/>
</dbReference>
<dbReference type="AlphaFoldDB" id="A0A0J9VB64"/>
<evidence type="ECO:0000256" key="1">
    <source>
        <dbReference type="SAM" id="SignalP"/>
    </source>
</evidence>
<dbReference type="GeneID" id="28960728"/>
<sequence>MFFKAIINASAIAGLAAAVPFSTNTISACPTLCVDAINDCGVMYGGCYPICSPELYPTPPPCTPTTPTTTPTITPITPDITITLITPTPDPITNSTS</sequence>
<dbReference type="Proteomes" id="UP000009097">
    <property type="component" value="Unassembled WGS sequence"/>
</dbReference>
<dbReference type="EMBL" id="DS231706">
    <property type="protein sequence ID" value="KNB08365.1"/>
    <property type="molecule type" value="Genomic_DNA"/>
</dbReference>
<dbReference type="OrthoDB" id="3924764at2759"/>
<accession>A0A0J9VB64</accession>
<feature type="signal peptide" evidence="1">
    <location>
        <begin position="1"/>
        <end position="18"/>
    </location>
</feature>
<name>A0A0J9VB64_FUSO4</name>
<reference evidence="2" key="1">
    <citation type="submission" date="2007-04" db="EMBL/GenBank/DDBJ databases">
        <authorList>
            <consortium name="The Broad Institute Genome Sequencing Platform"/>
            <person name="Birren B."/>
            <person name="Lander E."/>
            <person name="Galagan J."/>
            <person name="Nusbaum C."/>
            <person name="Devon K."/>
            <person name="Ma L.-J."/>
            <person name="Jaffe D."/>
            <person name="Butler J."/>
            <person name="Alvarez P."/>
            <person name="Gnerre S."/>
            <person name="Grabherr M."/>
            <person name="Kleber M."/>
            <person name="Mauceli E."/>
            <person name="Brockman W."/>
            <person name="MacCallum I.A."/>
            <person name="Young S."/>
            <person name="LaButti K."/>
            <person name="DeCaprio D."/>
            <person name="Crawford M."/>
            <person name="Koehrsen M."/>
            <person name="Engels R."/>
            <person name="Montgomery P."/>
            <person name="Pearson M."/>
            <person name="Howarth C."/>
            <person name="Larson L."/>
            <person name="White J."/>
            <person name="O'Leary S."/>
            <person name="Kodira C."/>
            <person name="Zeng Q."/>
            <person name="Yandava C."/>
            <person name="Alvarado L."/>
            <person name="Kistler C."/>
            <person name="Shim W.-B."/>
            <person name="Kang S."/>
            <person name="Woloshuk C."/>
        </authorList>
    </citation>
    <scope>NUCLEOTIDE SEQUENCE</scope>
    <source>
        <strain evidence="2">4287</strain>
    </source>
</reference>
<organism evidence="2 3">
    <name type="scientific">Fusarium oxysporum f. sp. lycopersici (strain 4287 / CBS 123668 / FGSC 9935 / NRRL 34936)</name>
    <name type="common">Fusarium vascular wilt of tomato</name>
    <dbReference type="NCBI Taxonomy" id="426428"/>
    <lineage>
        <taxon>Eukaryota</taxon>
        <taxon>Fungi</taxon>
        <taxon>Dikarya</taxon>
        <taxon>Ascomycota</taxon>
        <taxon>Pezizomycotina</taxon>
        <taxon>Sordariomycetes</taxon>
        <taxon>Hypocreomycetidae</taxon>
        <taxon>Hypocreales</taxon>
        <taxon>Nectriaceae</taxon>
        <taxon>Fusarium</taxon>
        <taxon>Fusarium oxysporum species complex</taxon>
    </lineage>
</organism>
<keyword evidence="1" id="KW-0732">Signal</keyword>
<dbReference type="RefSeq" id="XP_018246410.1">
    <property type="nucleotide sequence ID" value="XM_018400289.1"/>
</dbReference>
<evidence type="ECO:0000313" key="2">
    <source>
        <dbReference type="EMBL" id="KNB08365.1"/>
    </source>
</evidence>
<dbReference type="VEuPathDB" id="FungiDB:FOXG_20022"/>
<dbReference type="KEGG" id="fox:FOXG_20022"/>
<reference evidence="2" key="2">
    <citation type="journal article" date="2010" name="Nature">
        <title>Comparative genomics reveals mobile pathogenicity chromosomes in Fusarium.</title>
        <authorList>
            <person name="Ma L.J."/>
            <person name="van der Does H.C."/>
            <person name="Borkovich K.A."/>
            <person name="Coleman J.J."/>
            <person name="Daboussi M.J."/>
            <person name="Di Pietro A."/>
            <person name="Dufresne M."/>
            <person name="Freitag M."/>
            <person name="Grabherr M."/>
            <person name="Henrissat B."/>
            <person name="Houterman P.M."/>
            <person name="Kang S."/>
            <person name="Shim W.B."/>
            <person name="Woloshuk C."/>
            <person name="Xie X."/>
            <person name="Xu J.R."/>
            <person name="Antoniw J."/>
            <person name="Baker S.E."/>
            <person name="Bluhm B.H."/>
            <person name="Breakspear A."/>
            <person name="Brown D.W."/>
            <person name="Butchko R.A."/>
            <person name="Chapman S."/>
            <person name="Coulson R."/>
            <person name="Coutinho P.M."/>
            <person name="Danchin E.G."/>
            <person name="Diener A."/>
            <person name="Gale L.R."/>
            <person name="Gardiner D.M."/>
            <person name="Goff S."/>
            <person name="Hammond-Kosack K.E."/>
            <person name="Hilburn K."/>
            <person name="Hua-Van A."/>
            <person name="Jonkers W."/>
            <person name="Kazan K."/>
            <person name="Kodira C.D."/>
            <person name="Koehrsen M."/>
            <person name="Kumar L."/>
            <person name="Lee Y.H."/>
            <person name="Li L."/>
            <person name="Manners J.M."/>
            <person name="Miranda-Saavedra D."/>
            <person name="Mukherjee M."/>
            <person name="Park G."/>
            <person name="Park J."/>
            <person name="Park S.Y."/>
            <person name="Proctor R.H."/>
            <person name="Regev A."/>
            <person name="Ruiz-Roldan M.C."/>
            <person name="Sain D."/>
            <person name="Sakthikumar S."/>
            <person name="Sykes S."/>
            <person name="Schwartz D.C."/>
            <person name="Turgeon B.G."/>
            <person name="Wapinski I."/>
            <person name="Yoder O."/>
            <person name="Young S."/>
            <person name="Zeng Q."/>
            <person name="Zhou S."/>
            <person name="Galagan J."/>
            <person name="Cuomo C.A."/>
            <person name="Kistler H.C."/>
            <person name="Rep M."/>
        </authorList>
    </citation>
    <scope>NUCLEOTIDE SEQUENCE [LARGE SCALE GENOMIC DNA]</scope>
    <source>
        <strain evidence="2">4287</strain>
    </source>
</reference>
<evidence type="ECO:0000313" key="3">
    <source>
        <dbReference type="Proteomes" id="UP000009097"/>
    </source>
</evidence>
<feature type="chain" id="PRO_5005324701" evidence="1">
    <location>
        <begin position="19"/>
        <end position="97"/>
    </location>
</feature>
<protein>
    <submittedName>
        <fullName evidence="2">Uncharacterized protein</fullName>
    </submittedName>
</protein>
<gene>
    <name evidence="2" type="ORF">FOXG_20022</name>
</gene>